<evidence type="ECO:0000313" key="2">
    <source>
        <dbReference type="Proteomes" id="UP001143856"/>
    </source>
</evidence>
<keyword evidence="2" id="KW-1185">Reference proteome</keyword>
<evidence type="ECO:0000313" key="1">
    <source>
        <dbReference type="EMBL" id="KAJ2987521.1"/>
    </source>
</evidence>
<dbReference type="EMBL" id="JAPDGR010000778">
    <property type="protein sequence ID" value="KAJ2987521.1"/>
    <property type="molecule type" value="Genomic_DNA"/>
</dbReference>
<dbReference type="Proteomes" id="UP001143856">
    <property type="component" value="Unassembled WGS sequence"/>
</dbReference>
<sequence length="696" mass="77703">MDDPWQPPTGQVPPVIPHATQLAREGGISFEACSHETDSSLYSDFEYIENRSYSTDSVQRTSPGYRSRVMLNGCVDAELVGTQVDRKKRKPSANDDVDLLLSSSTPSCLIPALPFIFIGDDMSVISSAMLQTSHVAAIQAEFISVKAMGEATAEEWLKGLKERGRERRADSLRWEKFEMSGGLARIRRLLSSTCTEVNSKLDEATKVPKPSAIDHVEKQSEPLKVKGDFVSPETALATLTPSLVCSWDPPHAQPSLQSRIRSQINVPRNKTREEAEEMKATRRAEIEKRAMELKPPIPAHILSLIPSFQAAIQITSPLDNAAWNLLKSRLVAQRQDVDREQEQETSSQSQYVQAPLRARISVLADQIIHDGWEGGRNVNKESTPQFAAEVLLHVRTQFYTEIQEDDSAARAAGQQPISEPVNGPYTRRLTLENMKWLFDVKIKPFTETYGKKLFYCYSCINTVAAQDKDSYSLPQLAKHFYQRHIEQSYAVGAPELNWCIDMVYLPDFNVLSNLGNMANIDNRKLALISTALSQTASQLNPGQFPPPRLLNHKIPSHRNRFSTVYPSHQQAPLPHTRFQHLEILQDTGQDDPEPHNLDKGTLETTQSKPSSKSLLSKADDRYTNGVCADITATSDEKPSLNTELAKRQLSTNDLARCPDQDTPGAVENNEDDSFDLLAGLESQLDRQALSNCLDTP</sequence>
<comment type="caution">
    <text evidence="1">The sequence shown here is derived from an EMBL/GenBank/DDBJ whole genome shotgun (WGS) entry which is preliminary data.</text>
</comment>
<proteinExistence type="predicted"/>
<protein>
    <submittedName>
        <fullName evidence="1">Uncharacterized protein</fullName>
    </submittedName>
</protein>
<accession>A0ACC1P7Y7</accession>
<reference evidence="1" key="1">
    <citation type="submission" date="2022-10" db="EMBL/GenBank/DDBJ databases">
        <title>Genome Sequence of Xylaria curta.</title>
        <authorList>
            <person name="Buettner E."/>
        </authorList>
    </citation>
    <scope>NUCLEOTIDE SEQUENCE</scope>
    <source>
        <strain evidence="1">Babe10</strain>
    </source>
</reference>
<organism evidence="1 2">
    <name type="scientific">Xylaria curta</name>
    <dbReference type="NCBI Taxonomy" id="42375"/>
    <lineage>
        <taxon>Eukaryota</taxon>
        <taxon>Fungi</taxon>
        <taxon>Dikarya</taxon>
        <taxon>Ascomycota</taxon>
        <taxon>Pezizomycotina</taxon>
        <taxon>Sordariomycetes</taxon>
        <taxon>Xylariomycetidae</taxon>
        <taxon>Xylariales</taxon>
        <taxon>Xylariaceae</taxon>
        <taxon>Xylaria</taxon>
    </lineage>
</organism>
<name>A0ACC1P7Y7_9PEZI</name>
<gene>
    <name evidence="1" type="ORF">NUW58_g4460</name>
</gene>